<gene>
    <name evidence="2" type="primary">LOC103515246</name>
</gene>
<dbReference type="PaxDb" id="121845-A0A3Q0J5T9"/>
<dbReference type="RefSeq" id="XP_026683796.1">
    <property type="nucleotide sequence ID" value="XM_026827995.1"/>
</dbReference>
<name>A0A3Q0J5T9_DIACI</name>
<dbReference type="AlphaFoldDB" id="A0A3Q0J5T9"/>
<evidence type="ECO:0000313" key="2">
    <source>
        <dbReference type="RefSeq" id="XP_026683796.1"/>
    </source>
</evidence>
<dbReference type="Proteomes" id="UP000079169">
    <property type="component" value="Unplaced"/>
</dbReference>
<keyword evidence="1" id="KW-1185">Reference proteome</keyword>
<evidence type="ECO:0000313" key="1">
    <source>
        <dbReference type="Proteomes" id="UP000079169"/>
    </source>
</evidence>
<dbReference type="GeneID" id="103515246"/>
<protein>
    <submittedName>
        <fullName evidence="2">Uncharacterized protein LOC103515246</fullName>
    </submittedName>
</protein>
<organism evidence="1 2">
    <name type="scientific">Diaphorina citri</name>
    <name type="common">Asian citrus psyllid</name>
    <dbReference type="NCBI Taxonomy" id="121845"/>
    <lineage>
        <taxon>Eukaryota</taxon>
        <taxon>Metazoa</taxon>
        <taxon>Ecdysozoa</taxon>
        <taxon>Arthropoda</taxon>
        <taxon>Hexapoda</taxon>
        <taxon>Insecta</taxon>
        <taxon>Pterygota</taxon>
        <taxon>Neoptera</taxon>
        <taxon>Paraneoptera</taxon>
        <taxon>Hemiptera</taxon>
        <taxon>Sternorrhyncha</taxon>
        <taxon>Psylloidea</taxon>
        <taxon>Psyllidae</taxon>
        <taxon>Diaphorininae</taxon>
        <taxon>Diaphorina</taxon>
    </lineage>
</organism>
<sequence>MSIQGIVSNNETLHCSERDDFRYLQDHERINRISGGRPRVVLFIPAQTGAMSYTDDRSYTWQTLQYFRNQIPDVSFMFLSYGTRDRFQSYVTDPRDIFTLQTGDPQTSIDPVIAT</sequence>
<proteinExistence type="predicted"/>
<accession>A0A3Q0J5T9</accession>
<reference evidence="2" key="1">
    <citation type="submission" date="2025-08" db="UniProtKB">
        <authorList>
            <consortium name="RefSeq"/>
        </authorList>
    </citation>
    <scope>IDENTIFICATION</scope>
</reference>
<dbReference type="KEGG" id="dci:103515246"/>